<dbReference type="Proteomes" id="UP000789920">
    <property type="component" value="Unassembled WGS sequence"/>
</dbReference>
<accession>A0ACA9RWJ7</accession>
<evidence type="ECO:0000313" key="2">
    <source>
        <dbReference type="Proteomes" id="UP000789920"/>
    </source>
</evidence>
<sequence>LVKDKINVAIDGPVASGKTTIGKKLAQQLNYQFLDSGLLFRHFAQFCQKNNPSELTDEQVIKLKKARGILSASAIGNLASQLSPLPELRKIILDFQRALTQEKT</sequence>
<keyword evidence="2" id="KW-1185">Reference proteome</keyword>
<gene>
    <name evidence="1" type="ORF">RPERSI_LOCUS24126</name>
</gene>
<reference evidence="1" key="1">
    <citation type="submission" date="2021-06" db="EMBL/GenBank/DDBJ databases">
        <authorList>
            <person name="Kallberg Y."/>
            <person name="Tangrot J."/>
            <person name="Rosling A."/>
        </authorList>
    </citation>
    <scope>NUCLEOTIDE SEQUENCE</scope>
    <source>
        <strain evidence="1">MA461A</strain>
    </source>
</reference>
<comment type="caution">
    <text evidence="1">The sequence shown here is derived from an EMBL/GenBank/DDBJ whole genome shotgun (WGS) entry which is preliminary data.</text>
</comment>
<dbReference type="EMBL" id="CAJVQC010076849">
    <property type="protein sequence ID" value="CAG8815038.1"/>
    <property type="molecule type" value="Genomic_DNA"/>
</dbReference>
<proteinExistence type="predicted"/>
<feature type="non-terminal residue" evidence="1">
    <location>
        <position position="1"/>
    </location>
</feature>
<evidence type="ECO:0000313" key="1">
    <source>
        <dbReference type="EMBL" id="CAG8815038.1"/>
    </source>
</evidence>
<name>A0ACA9RWJ7_9GLOM</name>
<protein>
    <submittedName>
        <fullName evidence="1">11314_t:CDS:1</fullName>
    </submittedName>
</protein>
<organism evidence="1 2">
    <name type="scientific">Racocetra persica</name>
    <dbReference type="NCBI Taxonomy" id="160502"/>
    <lineage>
        <taxon>Eukaryota</taxon>
        <taxon>Fungi</taxon>
        <taxon>Fungi incertae sedis</taxon>
        <taxon>Mucoromycota</taxon>
        <taxon>Glomeromycotina</taxon>
        <taxon>Glomeromycetes</taxon>
        <taxon>Diversisporales</taxon>
        <taxon>Gigasporaceae</taxon>
        <taxon>Racocetra</taxon>
    </lineage>
</organism>